<feature type="region of interest" description="Disordered" evidence="1">
    <location>
        <begin position="79"/>
        <end position="245"/>
    </location>
</feature>
<reference evidence="2" key="1">
    <citation type="submission" date="2023-10" db="EMBL/GenBank/DDBJ databases">
        <authorList>
            <person name="Chen Y."/>
            <person name="Shah S."/>
            <person name="Dougan E. K."/>
            <person name="Thang M."/>
            <person name="Chan C."/>
        </authorList>
    </citation>
    <scope>NUCLEOTIDE SEQUENCE [LARGE SCALE GENOMIC DNA]</scope>
</reference>
<feature type="compositionally biased region" description="Basic residues" evidence="1">
    <location>
        <begin position="136"/>
        <end position="159"/>
    </location>
</feature>
<evidence type="ECO:0000256" key="1">
    <source>
        <dbReference type="SAM" id="MobiDB-lite"/>
    </source>
</evidence>
<evidence type="ECO:0000313" key="3">
    <source>
        <dbReference type="Proteomes" id="UP001189429"/>
    </source>
</evidence>
<name>A0ABN9P6G2_9DINO</name>
<dbReference type="EMBL" id="CAUYUJ010000015">
    <property type="protein sequence ID" value="CAK0788241.1"/>
    <property type="molecule type" value="Genomic_DNA"/>
</dbReference>
<accession>A0ABN9P6G2</accession>
<protein>
    <submittedName>
        <fullName evidence="2">Uncharacterized protein</fullName>
    </submittedName>
</protein>
<keyword evidence="3" id="KW-1185">Reference proteome</keyword>
<sequence length="245" mass="26505">MGRFPQETHMCTASVQWLKTDADAECTGGKLQVGSTELHWLKQIGGALARRRRLAGQLAHDALLARACALGRGLPRSPGHMKKNCASGTSRAHGGAVVETTRVLDSGNARGRLSVERSERGPAVPRCRGRAGAGGPRRRPRRGRRRAAGGPRAPKKSGRARAFTSSRASREATRRPRRPGPRPEGPPSPRCPARRSPPAELRRGAGHCRCRVPRSGSCRCPRTAFWGLPQRPPGRRTRMPPGQST</sequence>
<comment type="caution">
    <text evidence="2">The sequence shown here is derived from an EMBL/GenBank/DDBJ whole genome shotgun (WGS) entry which is preliminary data.</text>
</comment>
<gene>
    <name evidence="2" type="ORF">PCOR1329_LOCUS179</name>
</gene>
<proteinExistence type="predicted"/>
<evidence type="ECO:0000313" key="2">
    <source>
        <dbReference type="EMBL" id="CAK0788241.1"/>
    </source>
</evidence>
<dbReference type="Proteomes" id="UP001189429">
    <property type="component" value="Unassembled WGS sequence"/>
</dbReference>
<organism evidence="2 3">
    <name type="scientific">Prorocentrum cordatum</name>
    <dbReference type="NCBI Taxonomy" id="2364126"/>
    <lineage>
        <taxon>Eukaryota</taxon>
        <taxon>Sar</taxon>
        <taxon>Alveolata</taxon>
        <taxon>Dinophyceae</taxon>
        <taxon>Prorocentrales</taxon>
        <taxon>Prorocentraceae</taxon>
        <taxon>Prorocentrum</taxon>
    </lineage>
</organism>